<reference evidence="3" key="2">
    <citation type="journal article" date="2023" name="IMA Fungus">
        <title>Comparative genomic study of the Penicillium genus elucidates a diverse pangenome and 15 lateral gene transfer events.</title>
        <authorList>
            <person name="Petersen C."/>
            <person name="Sorensen T."/>
            <person name="Nielsen M.R."/>
            <person name="Sondergaard T.E."/>
            <person name="Sorensen J.L."/>
            <person name="Fitzpatrick D.A."/>
            <person name="Frisvad J.C."/>
            <person name="Nielsen K.L."/>
        </authorList>
    </citation>
    <scope>NUCLEOTIDE SEQUENCE</scope>
    <source>
        <strain evidence="3">IBT 21472</strain>
    </source>
</reference>
<feature type="region of interest" description="Disordered" evidence="1">
    <location>
        <begin position="22"/>
        <end position="50"/>
    </location>
</feature>
<protein>
    <submittedName>
        <fullName evidence="3">Uncharacterized protein</fullName>
    </submittedName>
</protein>
<reference evidence="3" key="1">
    <citation type="submission" date="2022-12" db="EMBL/GenBank/DDBJ databases">
        <authorList>
            <person name="Petersen C."/>
        </authorList>
    </citation>
    <scope>NUCLEOTIDE SEQUENCE</scope>
    <source>
        <strain evidence="3">IBT 21472</strain>
    </source>
</reference>
<gene>
    <name evidence="3" type="ORF">N7476_001614</name>
</gene>
<keyword evidence="2" id="KW-0732">Signal</keyword>
<dbReference type="Proteomes" id="UP001147746">
    <property type="component" value="Unassembled WGS sequence"/>
</dbReference>
<organism evidence="3 4">
    <name type="scientific">Penicillium atrosanguineum</name>
    <dbReference type="NCBI Taxonomy" id="1132637"/>
    <lineage>
        <taxon>Eukaryota</taxon>
        <taxon>Fungi</taxon>
        <taxon>Dikarya</taxon>
        <taxon>Ascomycota</taxon>
        <taxon>Pezizomycotina</taxon>
        <taxon>Eurotiomycetes</taxon>
        <taxon>Eurotiomycetidae</taxon>
        <taxon>Eurotiales</taxon>
        <taxon>Aspergillaceae</taxon>
        <taxon>Penicillium</taxon>
    </lineage>
</organism>
<dbReference type="EMBL" id="JAPZBO010000001">
    <property type="protein sequence ID" value="KAJ5331831.1"/>
    <property type="molecule type" value="Genomic_DNA"/>
</dbReference>
<evidence type="ECO:0000256" key="2">
    <source>
        <dbReference type="SAM" id="SignalP"/>
    </source>
</evidence>
<evidence type="ECO:0000256" key="1">
    <source>
        <dbReference type="SAM" id="MobiDB-lite"/>
    </source>
</evidence>
<sequence length="209" mass="19965">MHSKVLAAFLLLAPALAMPQATATATSEGSSDSSSSSDSTDSSDSSDSLSAIPGVPSNYVSVLETAVPSSWEYMNSAEIASVASAAAAGTYPAWYNNLPASIKAVVTELGGFDENLLGVDPSVTMAMGSSSSSPASEAAVATTAAGSSGSAATETQASTISSATSGAASSSKSTVHSSASSTGGAPIATGGVAMSVAGAVGILGLALGL</sequence>
<dbReference type="AlphaFoldDB" id="A0A9W9GPJ4"/>
<feature type="chain" id="PRO_5041194758" evidence="2">
    <location>
        <begin position="18"/>
        <end position="209"/>
    </location>
</feature>
<proteinExistence type="predicted"/>
<keyword evidence="4" id="KW-1185">Reference proteome</keyword>
<evidence type="ECO:0000313" key="4">
    <source>
        <dbReference type="Proteomes" id="UP001147746"/>
    </source>
</evidence>
<evidence type="ECO:0000313" key="3">
    <source>
        <dbReference type="EMBL" id="KAJ5331831.1"/>
    </source>
</evidence>
<name>A0A9W9GPJ4_9EURO</name>
<dbReference type="OrthoDB" id="5419608at2759"/>
<accession>A0A9W9GPJ4</accession>
<comment type="caution">
    <text evidence="3">The sequence shown here is derived from an EMBL/GenBank/DDBJ whole genome shotgun (WGS) entry which is preliminary data.</text>
</comment>
<feature type="signal peptide" evidence="2">
    <location>
        <begin position="1"/>
        <end position="17"/>
    </location>
</feature>